<evidence type="ECO:0000313" key="2">
    <source>
        <dbReference type="Proteomes" id="UP000326725"/>
    </source>
</evidence>
<dbReference type="InterPro" id="IPR023393">
    <property type="entry name" value="START-like_dom_sf"/>
</dbReference>
<gene>
    <name evidence="1" type="ORF">HALO32_02244</name>
</gene>
<reference evidence="1 2" key="1">
    <citation type="submission" date="2019-09" db="EMBL/GenBank/DDBJ databases">
        <authorList>
            <person name="Criscuolo A."/>
        </authorList>
    </citation>
    <scope>NUCLEOTIDE SEQUENCE [LARGE SCALE GENOMIC DNA]</scope>
    <source>
        <strain evidence="2">3(2)</strain>
    </source>
</reference>
<protein>
    <submittedName>
        <fullName evidence="1">Polyketide cyclase / dehydrase and lipid transport</fullName>
    </submittedName>
</protein>
<organism evidence="1 2">
    <name type="scientific">Halomonas lysinitropha</name>
    <dbReference type="NCBI Taxonomy" id="2607506"/>
    <lineage>
        <taxon>Bacteria</taxon>
        <taxon>Pseudomonadati</taxon>
        <taxon>Pseudomonadota</taxon>
        <taxon>Gammaproteobacteria</taxon>
        <taxon>Oceanospirillales</taxon>
        <taxon>Halomonadaceae</taxon>
        <taxon>Halomonas</taxon>
    </lineage>
</organism>
<dbReference type="Gene3D" id="3.30.530.20">
    <property type="match status" value="1"/>
</dbReference>
<dbReference type="InterPro" id="IPR019587">
    <property type="entry name" value="Polyketide_cyclase/dehydratase"/>
</dbReference>
<keyword evidence="2" id="KW-1185">Reference proteome</keyword>
<dbReference type="EMBL" id="CABVOU010000038">
    <property type="protein sequence ID" value="VVZ96148.1"/>
    <property type="molecule type" value="Genomic_DNA"/>
</dbReference>
<dbReference type="AlphaFoldDB" id="A0A5K1I7N0"/>
<name>A0A5K1I7N0_9GAMM</name>
<sequence length="152" mass="17580">MVKSQSSTLIRCPVPAVFGFVVTDFVRNYPRWSPEVQQLTPLSSGPLAVGWKARQVRIDQGRRSEADFKVIALEPQRRVCFKGIKDPFEINYFFEPQQGHTRLTFSFELAKLNFAMRPFEKLIRLAVKDGTERVVRDLRLLAERELGQKPKD</sequence>
<dbReference type="SUPFAM" id="SSF55961">
    <property type="entry name" value="Bet v1-like"/>
    <property type="match status" value="1"/>
</dbReference>
<evidence type="ECO:0000313" key="1">
    <source>
        <dbReference type="EMBL" id="VVZ96148.1"/>
    </source>
</evidence>
<dbReference type="RefSeq" id="WP_151443971.1">
    <property type="nucleotide sequence ID" value="NZ_CABVOU010000038.1"/>
</dbReference>
<dbReference type="Pfam" id="PF10604">
    <property type="entry name" value="Polyketide_cyc2"/>
    <property type="match status" value="1"/>
</dbReference>
<proteinExistence type="predicted"/>
<dbReference type="Proteomes" id="UP000326725">
    <property type="component" value="Unassembled WGS sequence"/>
</dbReference>
<accession>A0A5K1I7N0</accession>